<dbReference type="PRINTS" id="PR01217">
    <property type="entry name" value="PRICHEXTENSN"/>
</dbReference>
<dbReference type="Proteomes" id="UP000266841">
    <property type="component" value="Unassembled WGS sequence"/>
</dbReference>
<proteinExistence type="predicted"/>
<feature type="compositionally biased region" description="Polar residues" evidence="1">
    <location>
        <begin position="558"/>
        <end position="572"/>
    </location>
</feature>
<dbReference type="AlphaFoldDB" id="K0T689"/>
<organism evidence="3 4">
    <name type="scientific">Thalassiosira oceanica</name>
    <name type="common">Marine diatom</name>
    <dbReference type="NCBI Taxonomy" id="159749"/>
    <lineage>
        <taxon>Eukaryota</taxon>
        <taxon>Sar</taxon>
        <taxon>Stramenopiles</taxon>
        <taxon>Ochrophyta</taxon>
        <taxon>Bacillariophyta</taxon>
        <taxon>Coscinodiscophyceae</taxon>
        <taxon>Thalassiosirophycidae</taxon>
        <taxon>Thalassiosirales</taxon>
        <taxon>Thalassiosiraceae</taxon>
        <taxon>Thalassiosira</taxon>
    </lineage>
</organism>
<feature type="compositionally biased region" description="Low complexity" evidence="1">
    <location>
        <begin position="188"/>
        <end position="206"/>
    </location>
</feature>
<dbReference type="eggNOG" id="ENOG502SVKK">
    <property type="taxonomic scope" value="Eukaryota"/>
</dbReference>
<comment type="caution">
    <text evidence="3">The sequence shown here is derived from an EMBL/GenBank/DDBJ whole genome shotgun (WGS) entry which is preliminary data.</text>
</comment>
<sequence>MRRKLAAVTIASRVVAAASSASVSPDIETLSRELHLRLNINLNSDEQHQRRGQSFAGTSPLTKTEFDDCLSDMRLSDIDRSGGMDKSEFLRFLSLNSSRYGHSFGFAARQTSLEQLPLELVLLYHGTACMCAYTSGAGFGCCAGDNERVDVYRDPTLSVQEEAYTELFCTEVYHQYGRAVPPTPPPTVMTNSPTPFMGDPTSSPAGKPTPPPATDAPVSSSPVSDSPTPRPVTGAPVRTTPIPTEFDPMRPPRPPPTTATARPTARPTAAPSSSPIESVLSVGVRYGISSECGVTAADVISGSGGNTIAAGLIEATETVVVRVLNATYPKVGGMKRSSVMEELPHLMRVDGLPGGSRGLVMVPDFGRKGIKNSLDKTAGQSFGGSKSFGNSLGDGYSNGLRRQRRRRLVHYVDGNTAIMDVEDVVDSNCSPGLTCLRVSSIIRLFTEDGDRPDEIDSVIRAGIQSSFQDGSFFQVPDSTLPPTDPPVRITASPVSTAAPTDPPVTTSAPTLPPVSTASPTLPPVSTPSPTLKPVSTASPTLPPVSTPSPTLKPVAVTESPTTARPVLSTGTPVVTEPPTDGGLVTVEIRYDLANDCGLTAEMIMEEDGNTLKDGLEAATTTVTIKILEDFNNSEQVRRQLLEVRHRLGSGAKSTTRLSLSEGRNLAYYSEEHPVNIDRILDIENDCSPGNNCLLVISTITALLDPNDDKETVKDAILSGVQDSFKNGSFYAAVPADTKLNIYPPLFVNAVM</sequence>
<feature type="compositionally biased region" description="Low complexity" evidence="1">
    <location>
        <begin position="527"/>
        <end position="539"/>
    </location>
</feature>
<feature type="compositionally biased region" description="Low complexity" evidence="1">
    <location>
        <begin position="258"/>
        <end position="275"/>
    </location>
</feature>
<keyword evidence="2" id="KW-0732">Signal</keyword>
<reference evidence="3 4" key="1">
    <citation type="journal article" date="2012" name="Genome Biol.">
        <title>Genome and low-iron response of an oceanic diatom adapted to chronic iron limitation.</title>
        <authorList>
            <person name="Lommer M."/>
            <person name="Specht M."/>
            <person name="Roy A.S."/>
            <person name="Kraemer L."/>
            <person name="Andreson R."/>
            <person name="Gutowska M.A."/>
            <person name="Wolf J."/>
            <person name="Bergner S.V."/>
            <person name="Schilhabel M.B."/>
            <person name="Klostermeier U.C."/>
            <person name="Beiko R.G."/>
            <person name="Rosenstiel P."/>
            <person name="Hippler M."/>
            <person name="Laroche J."/>
        </authorList>
    </citation>
    <scope>NUCLEOTIDE SEQUENCE [LARGE SCALE GENOMIC DNA]</scope>
    <source>
        <strain evidence="3 4">CCMP1005</strain>
    </source>
</reference>
<gene>
    <name evidence="3" type="ORF">THAOC_09965</name>
</gene>
<feature type="compositionally biased region" description="Low complexity" evidence="1">
    <location>
        <begin position="215"/>
        <end position="233"/>
    </location>
</feature>
<dbReference type="EMBL" id="AGNL01010805">
    <property type="protein sequence ID" value="EJK68821.1"/>
    <property type="molecule type" value="Genomic_DNA"/>
</dbReference>
<evidence type="ECO:0000256" key="1">
    <source>
        <dbReference type="SAM" id="MobiDB-lite"/>
    </source>
</evidence>
<feature type="region of interest" description="Disordered" evidence="1">
    <location>
        <begin position="179"/>
        <end position="275"/>
    </location>
</feature>
<feature type="compositionally biased region" description="Low complexity" evidence="1">
    <location>
        <begin position="503"/>
        <end position="519"/>
    </location>
</feature>
<dbReference type="OMA" id="HLASTMI"/>
<evidence type="ECO:0000313" key="3">
    <source>
        <dbReference type="EMBL" id="EJK68821.1"/>
    </source>
</evidence>
<feature type="chain" id="PRO_5003841630" description="EF-hand domain-containing protein" evidence="2">
    <location>
        <begin position="18"/>
        <end position="751"/>
    </location>
</feature>
<accession>K0T689</accession>
<evidence type="ECO:0008006" key="5">
    <source>
        <dbReference type="Google" id="ProtNLM"/>
    </source>
</evidence>
<name>K0T689_THAOC</name>
<feature type="region of interest" description="Disordered" evidence="1">
    <location>
        <begin position="491"/>
        <end position="580"/>
    </location>
</feature>
<feature type="signal peptide" evidence="2">
    <location>
        <begin position="1"/>
        <end position="17"/>
    </location>
</feature>
<keyword evidence="4" id="KW-1185">Reference proteome</keyword>
<dbReference type="OrthoDB" id="47449at2759"/>
<evidence type="ECO:0000256" key="2">
    <source>
        <dbReference type="SAM" id="SignalP"/>
    </source>
</evidence>
<protein>
    <recommendedName>
        <fullName evidence="5">EF-hand domain-containing protein</fullName>
    </recommendedName>
</protein>
<evidence type="ECO:0000313" key="4">
    <source>
        <dbReference type="Proteomes" id="UP000266841"/>
    </source>
</evidence>